<dbReference type="AlphaFoldDB" id="A0A1C2IHZ8"/>
<sequence length="355" mass="40851">MDFFQPVVEEAKWNKNFSSVLAPFMKAERNLFNQWADGFVNRDGKLLEEFQITFNSTFWEIYLFACFKEYEFEVDWSHQSPDFFLTANGVDVVVEATTANSAKGKPSEWDRTFSPDDLKVLRRFKELNTQAIIRLSNAILNKAKKYRDTYKILSHVKNKPFVLAVAPFEQPHFNFQYDRPIRALLYDHYVDEDAFLVNPDAYPEGPPVINLGFVEKDNGAEIPLGFFNDHQLSEVSAVIFSCAATWGKLSAISSNSATTTQVHSTWATAPHGSSEIRRCSPSKHEEGIVDGLQVYHNPYAERPLPPEIFRAPRVVQHYFDAQSKEWIYEGRTDALLFRQVWKNASNSIALRDHYL</sequence>
<evidence type="ECO:0008006" key="3">
    <source>
        <dbReference type="Google" id="ProtNLM"/>
    </source>
</evidence>
<accession>A0A1C2IHZ8</accession>
<dbReference type="EMBL" id="LWSA01000068">
    <property type="protein sequence ID" value="OCX74441.1"/>
    <property type="molecule type" value="Genomic_DNA"/>
</dbReference>
<proteinExistence type="predicted"/>
<dbReference type="RefSeq" id="WP_065957906.1">
    <property type="nucleotide sequence ID" value="NZ_LWRZ01000125.1"/>
</dbReference>
<protein>
    <recommendedName>
        <fullName evidence="3">Glycosaminoglycan attachment site</fullName>
    </recommendedName>
</protein>
<dbReference type="Proteomes" id="UP000094893">
    <property type="component" value="Unassembled WGS sequence"/>
</dbReference>
<evidence type="ECO:0000313" key="1">
    <source>
        <dbReference type="EMBL" id="OCX74441.1"/>
    </source>
</evidence>
<organism evidence="1 2">
    <name type="scientific">Acidithiobacillus thiooxidans</name>
    <name type="common">Thiobacillus thiooxidans</name>
    <dbReference type="NCBI Taxonomy" id="930"/>
    <lineage>
        <taxon>Bacteria</taxon>
        <taxon>Pseudomonadati</taxon>
        <taxon>Pseudomonadota</taxon>
        <taxon>Acidithiobacillia</taxon>
        <taxon>Acidithiobacillales</taxon>
        <taxon>Acidithiobacillaceae</taxon>
        <taxon>Acidithiobacillus</taxon>
    </lineage>
</organism>
<comment type="caution">
    <text evidence="1">The sequence shown here is derived from an EMBL/GenBank/DDBJ whole genome shotgun (WGS) entry which is preliminary data.</text>
</comment>
<evidence type="ECO:0000313" key="2">
    <source>
        <dbReference type="Proteomes" id="UP000094893"/>
    </source>
</evidence>
<name>A0A1C2IHZ8_ACITH</name>
<reference evidence="1 2" key="1">
    <citation type="journal article" date="2016" name="Int. J. Mol. Sci.">
        <title>Comparative genomics of the extreme acidophile Acidithiobacillus thiooxidans reveals intraspecific divergence and niche adaptation.</title>
        <authorList>
            <person name="Zhang X."/>
            <person name="Feng X."/>
            <person name="Tao J."/>
            <person name="Ma L."/>
            <person name="Xiao Y."/>
            <person name="Liang Y."/>
            <person name="Liu X."/>
            <person name="Yin H."/>
        </authorList>
    </citation>
    <scope>NUCLEOTIDE SEQUENCE [LARGE SCALE GENOMIC DNA]</scope>
    <source>
        <strain evidence="1 2">A02</strain>
    </source>
</reference>
<gene>
    <name evidence="1" type="ORF">A6P07_05480</name>
</gene>